<dbReference type="PROSITE" id="PS51704">
    <property type="entry name" value="GP_PDE"/>
    <property type="match status" value="1"/>
</dbReference>
<gene>
    <name evidence="2" type="ORF">HNR67_003876</name>
</gene>
<proteinExistence type="predicted"/>
<dbReference type="Proteomes" id="UP000533598">
    <property type="component" value="Unassembled WGS sequence"/>
</dbReference>
<reference evidence="2 3" key="1">
    <citation type="submission" date="2020-08" db="EMBL/GenBank/DDBJ databases">
        <title>Sequencing the genomes of 1000 actinobacteria strains.</title>
        <authorList>
            <person name="Klenk H.-P."/>
        </authorList>
    </citation>
    <scope>NUCLEOTIDE SEQUENCE [LARGE SCALE GENOMIC DNA]</scope>
    <source>
        <strain evidence="2 3">DSM 44230</strain>
    </source>
</reference>
<dbReference type="PANTHER" id="PTHR46211:SF1">
    <property type="entry name" value="GLYCEROPHOSPHODIESTER PHOSPHODIESTERASE, CYTOPLASMIC"/>
    <property type="match status" value="1"/>
</dbReference>
<sequence>MGDLPKWLTAVPIAHRGLYDLTAGIPENSLPAFEAALRQGFPCELDVRFSADEDLVVSHDADLPRLTGVPGPVRAKTAAELGALRLNGTGHGIPRLTEVLDLVDGRVPLLIETKHAHPLEGRGIEAALLRQLRGYRGEVAVHSFDPVAVFRLRRLGVRVPLGQISGLLPKADPVSRFLGRSLVGNFVTRPDFLSLELAALPSRAATYWRDRGRPVLAWPVGSAAQARRAQQLADNIIFSGFVPSSEH</sequence>
<dbReference type="InterPro" id="IPR030395">
    <property type="entry name" value="GP_PDE_dom"/>
</dbReference>
<comment type="caution">
    <text evidence="2">The sequence shown here is derived from an EMBL/GenBank/DDBJ whole genome shotgun (WGS) entry which is preliminary data.</text>
</comment>
<dbReference type="PANTHER" id="PTHR46211">
    <property type="entry name" value="GLYCEROPHOSPHORYL DIESTER PHOSPHODIESTERASE"/>
    <property type="match status" value="1"/>
</dbReference>
<dbReference type="EMBL" id="JACHMH010000001">
    <property type="protein sequence ID" value="MBB4677758.1"/>
    <property type="molecule type" value="Genomic_DNA"/>
</dbReference>
<protein>
    <submittedName>
        <fullName evidence="2">Glycerophosphoryl diester phosphodiesterase</fullName>
    </submittedName>
</protein>
<dbReference type="AlphaFoldDB" id="A0A7W7CAX0"/>
<evidence type="ECO:0000259" key="1">
    <source>
        <dbReference type="PROSITE" id="PS51704"/>
    </source>
</evidence>
<evidence type="ECO:0000313" key="2">
    <source>
        <dbReference type="EMBL" id="MBB4677758.1"/>
    </source>
</evidence>
<dbReference type="Pfam" id="PF03009">
    <property type="entry name" value="GDPD"/>
    <property type="match status" value="1"/>
</dbReference>
<dbReference type="GO" id="GO:0008081">
    <property type="term" value="F:phosphoric diester hydrolase activity"/>
    <property type="evidence" value="ECO:0007669"/>
    <property type="project" value="InterPro"/>
</dbReference>
<dbReference type="Gene3D" id="3.20.20.190">
    <property type="entry name" value="Phosphatidylinositol (PI) phosphodiesterase"/>
    <property type="match status" value="1"/>
</dbReference>
<keyword evidence="3" id="KW-1185">Reference proteome</keyword>
<dbReference type="GO" id="GO:0006629">
    <property type="term" value="P:lipid metabolic process"/>
    <property type="evidence" value="ECO:0007669"/>
    <property type="project" value="InterPro"/>
</dbReference>
<dbReference type="InterPro" id="IPR017946">
    <property type="entry name" value="PLC-like_Pdiesterase_TIM-brl"/>
</dbReference>
<evidence type="ECO:0000313" key="3">
    <source>
        <dbReference type="Proteomes" id="UP000533598"/>
    </source>
</evidence>
<name>A0A7W7CAX0_9PSEU</name>
<dbReference type="RefSeq" id="WP_185003668.1">
    <property type="nucleotide sequence ID" value="NZ_BAAAUI010000002.1"/>
</dbReference>
<dbReference type="SUPFAM" id="SSF51695">
    <property type="entry name" value="PLC-like phosphodiesterases"/>
    <property type="match status" value="1"/>
</dbReference>
<organism evidence="2 3">
    <name type="scientific">Crossiella cryophila</name>
    <dbReference type="NCBI Taxonomy" id="43355"/>
    <lineage>
        <taxon>Bacteria</taxon>
        <taxon>Bacillati</taxon>
        <taxon>Actinomycetota</taxon>
        <taxon>Actinomycetes</taxon>
        <taxon>Pseudonocardiales</taxon>
        <taxon>Pseudonocardiaceae</taxon>
        <taxon>Crossiella</taxon>
    </lineage>
</organism>
<accession>A0A7W7CAX0</accession>
<feature type="domain" description="GP-PDE" evidence="1">
    <location>
        <begin position="10"/>
        <end position="247"/>
    </location>
</feature>